<keyword evidence="2" id="KW-1185">Reference proteome</keyword>
<dbReference type="Proteomes" id="UP000501793">
    <property type="component" value="Chromosome"/>
</dbReference>
<accession>A0ACA8Z5G5</accession>
<evidence type="ECO:0000313" key="2">
    <source>
        <dbReference type="Proteomes" id="UP000501793"/>
    </source>
</evidence>
<name>A0ACA8Z5G5_9BACL</name>
<reference evidence="1" key="1">
    <citation type="submission" date="2020-04" db="EMBL/GenBank/DDBJ databases">
        <authorList>
            <person name="Hogendoorn C."/>
        </authorList>
    </citation>
    <scope>NUCLEOTIDE SEQUENCE</scope>
    <source>
        <strain evidence="1">FAVT5</strain>
    </source>
</reference>
<dbReference type="EMBL" id="LR792684">
    <property type="protein sequence ID" value="CAB3389948.1"/>
    <property type="molecule type" value="Genomic_DNA"/>
</dbReference>
<gene>
    <name evidence="1" type="ORF">FAVT5_0616</name>
</gene>
<protein>
    <submittedName>
        <fullName evidence="1">Uncharacterized protein</fullName>
    </submittedName>
</protein>
<sequence>MEARGVEPLSENLATPASTGVVVLLRFAVRARNDTLSFGLACYYLIEGPQAKALRPAREVGAHPSGAGARSVNVRH</sequence>
<proteinExistence type="predicted"/>
<organism evidence="1 2">
    <name type="scientific">Kyrpidia spormannii</name>
    <dbReference type="NCBI Taxonomy" id="2055160"/>
    <lineage>
        <taxon>Bacteria</taxon>
        <taxon>Bacillati</taxon>
        <taxon>Bacillota</taxon>
        <taxon>Bacilli</taxon>
        <taxon>Bacillales</taxon>
        <taxon>Alicyclobacillaceae</taxon>
        <taxon>Kyrpidia</taxon>
    </lineage>
</organism>
<evidence type="ECO:0000313" key="1">
    <source>
        <dbReference type="EMBL" id="CAB3389948.1"/>
    </source>
</evidence>